<sequence length="906" mass="101242">MTPHYQKPSSEDNYGRATFSEQLQVAGAEAFQGFESHIFNLDDQVQSFAGAVRQLGSSVGILSSSVPLRERLFDILRLTRLNAAELFPRRVRKEDGPSVMQRKIRLHRRQKASTHDPLQIPKQDIDEYPKQLETFAEDVDVFRDRLSEFSEFTDDEIHASLVALGGDLKYWACRVKAYKGRSIVSISTRRVCLLMFSRLDQLRTPAVRTYLHDITVELGEHLKSIVDELDDFVNFGIPRIYKAQKHAANNLLILSSVATFFSAVTATTMQSSVSRTGTPLADSVNGFWFTSLIFSIAAAVNSVLAVAWKQAEYRSPSNRVPWWVLIWIQNSPIIFLVFSVACFSVGLVLFAYASDQNRIVSTVATVFTAFTSLGLAAVSSWCIAEYWIWASYKGEKLLTDVLSKAHTEVPAFFWLTLIWSVRGPPNVICKYVGWIFRRFTNALRELLTAWTNLWRTSPPIDLESSHEIEDEKLVVHIQTTQSPSHRNLAPVSPTESSDTTRHKMRLKNIVRSIIALNRGAGISSALSGQHRYRTNYSIPRQVIVPELEMKTVELVVSHIDLVSNISFSPNGKFLVTASRDGSAAGKSSRVFRLRVLEGVVGQLVWSTDESRLLLKTSDGVLIWRSSSASSDLAIAREDPVHCVAWIPHEQTFVSVESSSIVKLNMAGEELHKYELDELDIRHVAIMEDASRMVCVGILKASTGGLCPAKSPVEKQLLVYNLQSRDIESRLPILHDVSGLALARAHPEEQQSVLRPPQLWKIRVIRSENNAVARLFLRHAFMPNAQTRVTGLSHFGGEHDEFVMSIGTDGNAHIWGRESAVLLYLVPHRNAPLSCIAWDRSSPMFATGNYDGAMRLWVDKGEIATDDAQSSRFPEDPLMVIRVTSNKHLSESSGASSTGVISPISKA</sequence>
<proteinExistence type="predicted"/>
<accession>A0ACC1T2M5</accession>
<name>A0ACC1T2M5_9APHY</name>
<reference evidence="1" key="1">
    <citation type="submission" date="2022-07" db="EMBL/GenBank/DDBJ databases">
        <title>Genome Sequence of Phlebia brevispora.</title>
        <authorList>
            <person name="Buettner E."/>
        </authorList>
    </citation>
    <scope>NUCLEOTIDE SEQUENCE</scope>
    <source>
        <strain evidence="1">MPL23</strain>
    </source>
</reference>
<keyword evidence="2" id="KW-1185">Reference proteome</keyword>
<dbReference type="Proteomes" id="UP001148662">
    <property type="component" value="Unassembled WGS sequence"/>
</dbReference>
<comment type="caution">
    <text evidence="1">The sequence shown here is derived from an EMBL/GenBank/DDBJ whole genome shotgun (WGS) entry which is preliminary data.</text>
</comment>
<gene>
    <name evidence="1" type="ORF">NM688_g4603</name>
</gene>
<evidence type="ECO:0000313" key="1">
    <source>
        <dbReference type="EMBL" id="KAJ3551613.1"/>
    </source>
</evidence>
<dbReference type="EMBL" id="JANHOG010000777">
    <property type="protein sequence ID" value="KAJ3551613.1"/>
    <property type="molecule type" value="Genomic_DNA"/>
</dbReference>
<organism evidence="1 2">
    <name type="scientific">Phlebia brevispora</name>
    <dbReference type="NCBI Taxonomy" id="194682"/>
    <lineage>
        <taxon>Eukaryota</taxon>
        <taxon>Fungi</taxon>
        <taxon>Dikarya</taxon>
        <taxon>Basidiomycota</taxon>
        <taxon>Agaricomycotina</taxon>
        <taxon>Agaricomycetes</taxon>
        <taxon>Polyporales</taxon>
        <taxon>Meruliaceae</taxon>
        <taxon>Phlebia</taxon>
    </lineage>
</organism>
<protein>
    <submittedName>
        <fullName evidence="1">Uncharacterized protein</fullName>
    </submittedName>
</protein>
<evidence type="ECO:0000313" key="2">
    <source>
        <dbReference type="Proteomes" id="UP001148662"/>
    </source>
</evidence>